<dbReference type="InterPro" id="IPR001810">
    <property type="entry name" value="F-box_dom"/>
</dbReference>
<dbReference type="InterPro" id="IPR053772">
    <property type="entry name" value="At1g61320/At1g61330-like"/>
</dbReference>
<dbReference type="InterPro" id="IPR036047">
    <property type="entry name" value="F-box-like_dom_sf"/>
</dbReference>
<gene>
    <name evidence="2" type="ORF">IFM89_018464</name>
</gene>
<dbReference type="InterPro" id="IPR055357">
    <property type="entry name" value="LRR_At1g61320_AtMIF1"/>
</dbReference>
<dbReference type="PANTHER" id="PTHR34145">
    <property type="entry name" value="OS02G0105600 PROTEIN"/>
    <property type="match status" value="1"/>
</dbReference>
<accession>A0A835LIG4</accession>
<dbReference type="SMART" id="SM00579">
    <property type="entry name" value="FBD"/>
    <property type="match status" value="1"/>
</dbReference>
<protein>
    <recommendedName>
        <fullName evidence="1">F-box domain-containing protein</fullName>
    </recommendedName>
</protein>
<dbReference type="InterPro" id="IPR032675">
    <property type="entry name" value="LRR_dom_sf"/>
</dbReference>
<dbReference type="InterPro" id="IPR053781">
    <property type="entry name" value="F-box_AtFBL13-like"/>
</dbReference>
<dbReference type="EMBL" id="JADFTS010000008">
    <property type="protein sequence ID" value="KAF9592884.1"/>
    <property type="molecule type" value="Genomic_DNA"/>
</dbReference>
<evidence type="ECO:0000313" key="2">
    <source>
        <dbReference type="EMBL" id="KAF9592884.1"/>
    </source>
</evidence>
<dbReference type="SUPFAM" id="SSF52047">
    <property type="entry name" value="RNI-like"/>
    <property type="match status" value="1"/>
</dbReference>
<dbReference type="Pfam" id="PF23622">
    <property type="entry name" value="LRR_At1g61320_AtMIF1"/>
    <property type="match status" value="1"/>
</dbReference>
<dbReference type="SUPFAM" id="SSF81383">
    <property type="entry name" value="F-box domain"/>
    <property type="match status" value="1"/>
</dbReference>
<evidence type="ECO:0000313" key="3">
    <source>
        <dbReference type="Proteomes" id="UP000631114"/>
    </source>
</evidence>
<dbReference type="SMART" id="SM00256">
    <property type="entry name" value="FBOX"/>
    <property type="match status" value="1"/>
</dbReference>
<organism evidence="2 3">
    <name type="scientific">Coptis chinensis</name>
    <dbReference type="NCBI Taxonomy" id="261450"/>
    <lineage>
        <taxon>Eukaryota</taxon>
        <taxon>Viridiplantae</taxon>
        <taxon>Streptophyta</taxon>
        <taxon>Embryophyta</taxon>
        <taxon>Tracheophyta</taxon>
        <taxon>Spermatophyta</taxon>
        <taxon>Magnoliopsida</taxon>
        <taxon>Ranunculales</taxon>
        <taxon>Ranunculaceae</taxon>
        <taxon>Coptidoideae</taxon>
        <taxon>Coptis</taxon>
    </lineage>
</organism>
<evidence type="ECO:0000259" key="1">
    <source>
        <dbReference type="PROSITE" id="PS50181"/>
    </source>
</evidence>
<proteinExistence type="predicted"/>
<sequence length="456" mass="52711">FVEFQVLKMAMDHISQLPEEIKHDILSFLSMKDSIKTSVLSKRWRYQWTFNPNLDFHFNSNTYSSYQGYYEVSAINRCINLYKPKQLHRLHINLNLHINPSKHIEAWIDFAAQRNVQQLNVMIKLEHNEYFKIPLSLLICQSIQILRMKSCIFSPPSDFKGFPTLKILYLNHAKVEDCSTLYSLLSNCPCLQRLGLLDCKFIKCLKVKTIPSLRNLSVSGIEHVEISNAPNLRYIQCSGYLQKLLVDNPPSLVTVDISLASFVRGTQPVQQVIKDLRPSIVSFSHVQFLSVGTYFPQLIYAECYLQRGEPIVFKNLKQFKLDGKIIDNLTLYAIVNFFSGCPVLENVTIDVRFPCLHGAWISEFMEKECVQGRLRHGFSDYLMYNLKTVRLNGFSGRAEEMMLIKVLFDKAIVLEELFLYSMMACTTGEYELLQRLPKGSSSAKIIMENGLRLKYF</sequence>
<dbReference type="OrthoDB" id="1649164at2759"/>
<dbReference type="Proteomes" id="UP000631114">
    <property type="component" value="Unassembled WGS sequence"/>
</dbReference>
<dbReference type="Gene3D" id="3.80.10.10">
    <property type="entry name" value="Ribonuclease Inhibitor"/>
    <property type="match status" value="1"/>
</dbReference>
<name>A0A835LIG4_9MAGN</name>
<feature type="domain" description="F-box" evidence="1">
    <location>
        <begin position="11"/>
        <end position="45"/>
    </location>
</feature>
<dbReference type="PROSITE" id="PS50181">
    <property type="entry name" value="FBOX"/>
    <property type="match status" value="1"/>
</dbReference>
<keyword evidence="3" id="KW-1185">Reference proteome</keyword>
<reference evidence="2 3" key="1">
    <citation type="submission" date="2020-10" db="EMBL/GenBank/DDBJ databases">
        <title>The Coptis chinensis genome and diversification of protoberbering-type alkaloids.</title>
        <authorList>
            <person name="Wang B."/>
            <person name="Shu S."/>
            <person name="Song C."/>
            <person name="Liu Y."/>
        </authorList>
    </citation>
    <scope>NUCLEOTIDE SEQUENCE [LARGE SCALE GENOMIC DNA]</scope>
    <source>
        <strain evidence="2">HL-2020</strain>
        <tissue evidence="2">Leaf</tissue>
    </source>
</reference>
<dbReference type="CDD" id="cd22160">
    <property type="entry name" value="F-box_AtFBL13-like"/>
    <property type="match status" value="1"/>
</dbReference>
<dbReference type="InterPro" id="IPR006566">
    <property type="entry name" value="FBD"/>
</dbReference>
<dbReference type="Gene3D" id="1.20.1280.50">
    <property type="match status" value="1"/>
</dbReference>
<dbReference type="Pfam" id="PF00646">
    <property type="entry name" value="F-box"/>
    <property type="match status" value="1"/>
</dbReference>
<dbReference type="AlphaFoldDB" id="A0A835LIG4"/>
<feature type="non-terminal residue" evidence="2">
    <location>
        <position position="456"/>
    </location>
</feature>
<comment type="caution">
    <text evidence="2">The sequence shown here is derived from an EMBL/GenBank/DDBJ whole genome shotgun (WGS) entry which is preliminary data.</text>
</comment>